<dbReference type="AlphaFoldDB" id="R9GR55"/>
<reference evidence="1 2" key="1">
    <citation type="journal article" date="2013" name="Genome Announc.">
        <title>Draft Genome Sequence of Arcticibacter svalbardensis Strain MN12-7T, a Member of the Family Sphingobacteriaceae Isolated from an Arctic Soil Sample.</title>
        <authorList>
            <person name="Shivaji S."/>
            <person name="Ara S."/>
            <person name="Prasad S."/>
            <person name="Manasa B.P."/>
            <person name="Begum Z."/>
            <person name="Singh A."/>
            <person name="Kumar Pinnaka A."/>
        </authorList>
    </citation>
    <scope>NUCLEOTIDE SEQUENCE [LARGE SCALE GENOMIC DNA]</scope>
    <source>
        <strain evidence="1 2">MN12-7</strain>
    </source>
</reference>
<dbReference type="STRING" id="1150600.ADIARSV_2676"/>
<dbReference type="EMBL" id="AQPN01000096">
    <property type="protein sequence ID" value="EOR94181.1"/>
    <property type="molecule type" value="Genomic_DNA"/>
</dbReference>
<dbReference type="RefSeq" id="WP_016195907.1">
    <property type="nucleotide sequence ID" value="NZ_AQPN01000096.1"/>
</dbReference>
<sequence>MNNGISKWLTQGQTITAAQGQVKVITVNGQPAKWINISSSAGKPLIELSVKALHSKARTSTARNFVCKIIPILIYLSQFV</sequence>
<organism evidence="1 2">
    <name type="scientific">Arcticibacter svalbardensis MN12-7</name>
    <dbReference type="NCBI Taxonomy" id="1150600"/>
    <lineage>
        <taxon>Bacteria</taxon>
        <taxon>Pseudomonadati</taxon>
        <taxon>Bacteroidota</taxon>
        <taxon>Sphingobacteriia</taxon>
        <taxon>Sphingobacteriales</taxon>
        <taxon>Sphingobacteriaceae</taxon>
        <taxon>Arcticibacter</taxon>
    </lineage>
</organism>
<evidence type="ECO:0000313" key="1">
    <source>
        <dbReference type="EMBL" id="EOR94181.1"/>
    </source>
</evidence>
<accession>R9GR55</accession>
<proteinExistence type="predicted"/>
<keyword evidence="2" id="KW-1185">Reference proteome</keyword>
<dbReference type="OrthoDB" id="49490at2"/>
<protein>
    <submittedName>
        <fullName evidence="1">Uncharacterized protein</fullName>
    </submittedName>
</protein>
<name>R9GR55_9SPHI</name>
<evidence type="ECO:0000313" key="2">
    <source>
        <dbReference type="Proteomes" id="UP000014174"/>
    </source>
</evidence>
<comment type="caution">
    <text evidence="1">The sequence shown here is derived from an EMBL/GenBank/DDBJ whole genome shotgun (WGS) entry which is preliminary data.</text>
</comment>
<dbReference type="Proteomes" id="UP000014174">
    <property type="component" value="Unassembled WGS sequence"/>
</dbReference>
<gene>
    <name evidence="1" type="ORF">ADIARSV_2676</name>
</gene>